<keyword evidence="3" id="KW-0238">DNA-binding</keyword>
<protein>
    <submittedName>
        <fullName evidence="3">Polyhydroxyalkanoate synthesis regulator DNA-binding domain-containing protein</fullName>
    </submittedName>
</protein>
<feature type="compositionally biased region" description="Polar residues" evidence="1">
    <location>
        <begin position="1"/>
        <end position="19"/>
    </location>
</feature>
<evidence type="ECO:0000256" key="1">
    <source>
        <dbReference type="SAM" id="MobiDB-lite"/>
    </source>
</evidence>
<proteinExistence type="predicted"/>
<evidence type="ECO:0000259" key="2">
    <source>
        <dbReference type="Pfam" id="PF07879"/>
    </source>
</evidence>
<feature type="region of interest" description="Disordered" evidence="1">
    <location>
        <begin position="1"/>
        <end position="22"/>
    </location>
</feature>
<dbReference type="InterPro" id="IPR012909">
    <property type="entry name" value="PHA_DNA-bd_N"/>
</dbReference>
<dbReference type="RefSeq" id="WP_394824207.1">
    <property type="nucleotide sequence ID" value="NZ_CP089984.1"/>
</dbReference>
<dbReference type="Proteomes" id="UP001370348">
    <property type="component" value="Chromosome"/>
</dbReference>
<name>A0ABZ2LUI9_9BACT</name>
<reference evidence="3 4" key="1">
    <citation type="submission" date="2021-12" db="EMBL/GenBank/DDBJ databases">
        <title>Discovery of the Pendulisporaceae a myxobacterial family with distinct sporulation behavior and unique specialized metabolism.</title>
        <authorList>
            <person name="Garcia R."/>
            <person name="Popoff A."/>
            <person name="Bader C.D."/>
            <person name="Loehr J."/>
            <person name="Walesch S."/>
            <person name="Walt C."/>
            <person name="Boldt J."/>
            <person name="Bunk B."/>
            <person name="Haeckl F.J.F.P.J."/>
            <person name="Gunesch A.P."/>
            <person name="Birkelbach J."/>
            <person name="Nuebel U."/>
            <person name="Pietschmann T."/>
            <person name="Bach T."/>
            <person name="Mueller R."/>
        </authorList>
    </citation>
    <scope>NUCLEOTIDE SEQUENCE [LARGE SCALE GENOMIC DNA]</scope>
    <source>
        <strain evidence="3 4">MSr11954</strain>
    </source>
</reference>
<organism evidence="3 4">
    <name type="scientific">Pendulispora albinea</name>
    <dbReference type="NCBI Taxonomy" id="2741071"/>
    <lineage>
        <taxon>Bacteria</taxon>
        <taxon>Pseudomonadati</taxon>
        <taxon>Myxococcota</taxon>
        <taxon>Myxococcia</taxon>
        <taxon>Myxococcales</taxon>
        <taxon>Sorangiineae</taxon>
        <taxon>Pendulisporaceae</taxon>
        <taxon>Pendulispora</taxon>
    </lineage>
</organism>
<sequence>MDTKPETSSQTADNAQLTSERQRRVIKRYSNRKLYDTKDSRYVTLLQIAEMVRTGEDVQIIDNTSKEDLTEVTLAQIIYEEQKAHSRNVPLQTLKELIHSRTEKVLSDLREGPIGRLIPVPKGKTEGEVEAAETVEVVREEAHASKPSLVDQAKETLEDWQHKIDERIRSVLPSSTPWEALQNEVRRLGVRIDELEKKLKAAKGNSEEKESTNQGHEEDVK</sequence>
<feature type="region of interest" description="Disordered" evidence="1">
    <location>
        <begin position="199"/>
        <end position="221"/>
    </location>
</feature>
<dbReference type="Pfam" id="PF07879">
    <property type="entry name" value="PHB_acc_N"/>
    <property type="match status" value="1"/>
</dbReference>
<gene>
    <name evidence="3" type="ORF">LZC94_43015</name>
</gene>
<dbReference type="EMBL" id="CP089984">
    <property type="protein sequence ID" value="WXB14584.1"/>
    <property type="molecule type" value="Genomic_DNA"/>
</dbReference>
<evidence type="ECO:0000313" key="4">
    <source>
        <dbReference type="Proteomes" id="UP001370348"/>
    </source>
</evidence>
<feature type="domain" description="PHA accumulation regulator DNA-binding N-terminal" evidence="2">
    <location>
        <begin position="25"/>
        <end position="83"/>
    </location>
</feature>
<evidence type="ECO:0000313" key="3">
    <source>
        <dbReference type="EMBL" id="WXB14584.1"/>
    </source>
</evidence>
<accession>A0ABZ2LUI9</accession>
<dbReference type="GO" id="GO:0003677">
    <property type="term" value="F:DNA binding"/>
    <property type="evidence" value="ECO:0007669"/>
    <property type="project" value="UniProtKB-KW"/>
</dbReference>
<keyword evidence="4" id="KW-1185">Reference proteome</keyword>